<dbReference type="Pfam" id="PF13581">
    <property type="entry name" value="HATPase_c_2"/>
    <property type="match status" value="1"/>
</dbReference>
<organism evidence="3 4">
    <name type="scientific">Streptomyces bauhiniae</name>
    <dbReference type="NCBI Taxonomy" id="2340725"/>
    <lineage>
        <taxon>Bacteria</taxon>
        <taxon>Bacillati</taxon>
        <taxon>Actinomycetota</taxon>
        <taxon>Actinomycetes</taxon>
        <taxon>Kitasatosporales</taxon>
        <taxon>Streptomycetaceae</taxon>
        <taxon>Streptomyces</taxon>
    </lineage>
</organism>
<dbReference type="Gene3D" id="3.30.565.10">
    <property type="entry name" value="Histidine kinase-like ATPase, C-terminal domain"/>
    <property type="match status" value="1"/>
</dbReference>
<keyword evidence="1" id="KW-0418">Kinase</keyword>
<dbReference type="Proteomes" id="UP000470520">
    <property type="component" value="Unassembled WGS sequence"/>
</dbReference>
<dbReference type="SUPFAM" id="SSF55874">
    <property type="entry name" value="ATPase domain of HSP90 chaperone/DNA topoisomerase II/histidine kinase"/>
    <property type="match status" value="1"/>
</dbReference>
<evidence type="ECO:0000256" key="1">
    <source>
        <dbReference type="ARBA" id="ARBA00022527"/>
    </source>
</evidence>
<evidence type="ECO:0000313" key="4">
    <source>
        <dbReference type="Proteomes" id="UP000470520"/>
    </source>
</evidence>
<dbReference type="InterPro" id="IPR050267">
    <property type="entry name" value="Anti-sigma-factor_SerPK"/>
</dbReference>
<name>A0A7K3QW32_9ACTN</name>
<dbReference type="EMBL" id="JAAGMR010000227">
    <property type="protein sequence ID" value="NEB94059.1"/>
    <property type="molecule type" value="Genomic_DNA"/>
</dbReference>
<sequence length="124" mass="13954">MLDSEPQSVRIARDFVRGYVENNAPDASPDHLDACVLVTSELVTNSIRYGTEPGDFVRLVLDTDGTRTRVEVHDPVRRRPRRRPVSDDRTRGRGLLVLDALCPDRWGLSDRPMGKAVWAEVKAT</sequence>
<feature type="domain" description="Histidine kinase/HSP90-like ATPase" evidence="2">
    <location>
        <begin position="4"/>
        <end position="102"/>
    </location>
</feature>
<reference evidence="3 4" key="1">
    <citation type="submission" date="2020-01" db="EMBL/GenBank/DDBJ databases">
        <title>Insect and environment-associated Actinomycetes.</title>
        <authorList>
            <person name="Currrie C."/>
            <person name="Chevrette M."/>
            <person name="Carlson C."/>
            <person name="Stubbendieck R."/>
            <person name="Wendt-Pienkowski E."/>
        </authorList>
    </citation>
    <scope>NUCLEOTIDE SEQUENCE [LARGE SCALE GENOMIC DNA]</scope>
    <source>
        <strain evidence="3 4">SID7754</strain>
    </source>
</reference>
<dbReference type="AlphaFoldDB" id="A0A7K3QW32"/>
<gene>
    <name evidence="3" type="ORF">G3I21_20620</name>
</gene>
<proteinExistence type="predicted"/>
<dbReference type="CDD" id="cd16936">
    <property type="entry name" value="HATPase_RsbW-like"/>
    <property type="match status" value="1"/>
</dbReference>
<keyword evidence="3" id="KW-0547">Nucleotide-binding</keyword>
<dbReference type="PANTHER" id="PTHR35526">
    <property type="entry name" value="ANTI-SIGMA-F FACTOR RSBW-RELATED"/>
    <property type="match status" value="1"/>
</dbReference>
<evidence type="ECO:0000313" key="3">
    <source>
        <dbReference type="EMBL" id="NEB94059.1"/>
    </source>
</evidence>
<evidence type="ECO:0000259" key="2">
    <source>
        <dbReference type="Pfam" id="PF13581"/>
    </source>
</evidence>
<dbReference type="InterPro" id="IPR003594">
    <property type="entry name" value="HATPase_dom"/>
</dbReference>
<comment type="caution">
    <text evidence="3">The sequence shown here is derived from an EMBL/GenBank/DDBJ whole genome shotgun (WGS) entry which is preliminary data.</text>
</comment>
<dbReference type="PANTHER" id="PTHR35526:SF3">
    <property type="entry name" value="ANTI-SIGMA-F FACTOR RSBW"/>
    <property type="match status" value="1"/>
</dbReference>
<protein>
    <submittedName>
        <fullName evidence="3">ATP-binding protein</fullName>
    </submittedName>
</protein>
<dbReference type="InterPro" id="IPR036890">
    <property type="entry name" value="HATPase_C_sf"/>
</dbReference>
<keyword evidence="1" id="KW-0808">Transferase</keyword>
<accession>A0A7K3QW32</accession>
<dbReference type="GO" id="GO:0005524">
    <property type="term" value="F:ATP binding"/>
    <property type="evidence" value="ECO:0007669"/>
    <property type="project" value="UniProtKB-KW"/>
</dbReference>
<dbReference type="GO" id="GO:0004674">
    <property type="term" value="F:protein serine/threonine kinase activity"/>
    <property type="evidence" value="ECO:0007669"/>
    <property type="project" value="UniProtKB-KW"/>
</dbReference>
<keyword evidence="3" id="KW-0067">ATP-binding</keyword>
<keyword evidence="1" id="KW-0723">Serine/threonine-protein kinase</keyword>